<keyword evidence="3" id="KW-0813">Transport</keyword>
<comment type="caution">
    <text evidence="12">The sequence shown here is derived from an EMBL/GenBank/DDBJ whole genome shotgun (WGS) entry which is preliminary data.</text>
</comment>
<dbReference type="Pfam" id="PF05569">
    <property type="entry name" value="Peptidase_M56"/>
    <property type="match status" value="1"/>
</dbReference>
<dbReference type="NCBIfam" id="TIGR01352">
    <property type="entry name" value="tonB_Cterm"/>
    <property type="match status" value="1"/>
</dbReference>
<evidence type="ECO:0000256" key="7">
    <source>
        <dbReference type="ARBA" id="ARBA00022927"/>
    </source>
</evidence>
<evidence type="ECO:0000256" key="8">
    <source>
        <dbReference type="ARBA" id="ARBA00022989"/>
    </source>
</evidence>
<accession>A0ABU7GZN9</accession>
<dbReference type="RefSeq" id="WP_330145160.1">
    <property type="nucleotide sequence ID" value="NZ_JAZDQU010000001.1"/>
</dbReference>
<keyword evidence="9 10" id="KW-0472">Membrane</keyword>
<keyword evidence="13" id="KW-1185">Reference proteome</keyword>
<dbReference type="PROSITE" id="PS52015">
    <property type="entry name" value="TONB_CTD"/>
    <property type="match status" value="1"/>
</dbReference>
<dbReference type="InterPro" id="IPR008756">
    <property type="entry name" value="Peptidase_M56"/>
</dbReference>
<name>A0ABU7GZN9_9SPHI</name>
<protein>
    <submittedName>
        <fullName evidence="12">M56 family metallopeptidase</fullName>
    </submittedName>
</protein>
<keyword evidence="4" id="KW-1003">Cell membrane</keyword>
<feature type="transmembrane region" description="Helical" evidence="10">
    <location>
        <begin position="120"/>
        <end position="139"/>
    </location>
</feature>
<evidence type="ECO:0000259" key="11">
    <source>
        <dbReference type="PROSITE" id="PS52015"/>
    </source>
</evidence>
<dbReference type="InterPro" id="IPR051045">
    <property type="entry name" value="TonB-dependent_transducer"/>
</dbReference>
<evidence type="ECO:0000256" key="1">
    <source>
        <dbReference type="ARBA" id="ARBA00004383"/>
    </source>
</evidence>
<dbReference type="Proteomes" id="UP001337681">
    <property type="component" value="Unassembled WGS sequence"/>
</dbReference>
<evidence type="ECO:0000256" key="3">
    <source>
        <dbReference type="ARBA" id="ARBA00022448"/>
    </source>
</evidence>
<evidence type="ECO:0000256" key="10">
    <source>
        <dbReference type="SAM" id="Phobius"/>
    </source>
</evidence>
<gene>
    <name evidence="12" type="ORF">VRU49_02310</name>
</gene>
<comment type="similarity">
    <text evidence="2">Belongs to the TonB family.</text>
</comment>
<evidence type="ECO:0000256" key="4">
    <source>
        <dbReference type="ARBA" id="ARBA00022475"/>
    </source>
</evidence>
<dbReference type="Pfam" id="PF03544">
    <property type="entry name" value="TonB_C"/>
    <property type="match status" value="1"/>
</dbReference>
<keyword evidence="8 10" id="KW-1133">Transmembrane helix</keyword>
<reference evidence="12 13" key="1">
    <citation type="submission" date="2024-01" db="EMBL/GenBank/DDBJ databases">
        <title>Pedobacter sp. nov., isolated from oil-contaminated soil.</title>
        <authorList>
            <person name="Le N.T.T."/>
        </authorList>
    </citation>
    <scope>NUCLEOTIDE SEQUENCE [LARGE SCALE GENOMIC DNA]</scope>
    <source>
        <strain evidence="12 13">VNH31</strain>
    </source>
</reference>
<evidence type="ECO:0000313" key="12">
    <source>
        <dbReference type="EMBL" id="MEE1884243.1"/>
    </source>
</evidence>
<dbReference type="InterPro" id="IPR006260">
    <property type="entry name" value="TonB/TolA_C"/>
</dbReference>
<evidence type="ECO:0000313" key="13">
    <source>
        <dbReference type="Proteomes" id="UP001337681"/>
    </source>
</evidence>
<dbReference type="EMBL" id="JAZDQU010000001">
    <property type="protein sequence ID" value="MEE1884243.1"/>
    <property type="molecule type" value="Genomic_DNA"/>
</dbReference>
<feature type="transmembrane region" description="Helical" evidence="10">
    <location>
        <begin position="50"/>
        <end position="71"/>
    </location>
</feature>
<feature type="transmembrane region" description="Helical" evidence="10">
    <location>
        <begin position="206"/>
        <end position="224"/>
    </location>
</feature>
<keyword evidence="5" id="KW-0997">Cell inner membrane</keyword>
<sequence>MSLVIPFLRIEWFTKQVATQKIYSGIDQISGAVISIVEKPSNLSFNWNKLILIIYFVGVAIFLCRAILQFLRLKKVINNPKSGHAFSFFNIKKIDAALPSHHIINAHENIHIKQYHSIDIMYFELLSIFFWYNPIVYLYKRAIKNIHEYLADYEAIKLNGDKDAYSVLLLSKVFNVESNLFTNNFQTQSMVKKRIFMLYQERSQKIAVLKYGLFVPLFGFALIISSTTLKRNPKLLDVVNSLPLTVIQKTLPVEIKNNAIKWLKETTKTTLLISAHEFDYASYEEKNKSVYQEPEKKLDALLPKNSNETNAQILEENIGLNFSEISLKSIISNLESNAALNKSEAHLNISTSNNTTEKSMSTPASYTGGLNKISQQIQSQLKYPPAALAANKTGIVVVDFEVDIDGTISNLHINNKQGFGLDEEAMRVVSTLNSWIPKQVNGVPTKSKHNIQIKFELN</sequence>
<dbReference type="PANTHER" id="PTHR33446:SF2">
    <property type="entry name" value="PROTEIN TONB"/>
    <property type="match status" value="1"/>
</dbReference>
<evidence type="ECO:0000256" key="5">
    <source>
        <dbReference type="ARBA" id="ARBA00022519"/>
    </source>
</evidence>
<keyword evidence="6 10" id="KW-0812">Transmembrane</keyword>
<dbReference type="SUPFAM" id="SSF74653">
    <property type="entry name" value="TolA/TonB C-terminal domain"/>
    <property type="match status" value="1"/>
</dbReference>
<evidence type="ECO:0000256" key="2">
    <source>
        <dbReference type="ARBA" id="ARBA00006555"/>
    </source>
</evidence>
<evidence type="ECO:0000256" key="9">
    <source>
        <dbReference type="ARBA" id="ARBA00023136"/>
    </source>
</evidence>
<organism evidence="12 13">
    <name type="scientific">Pedobacter flavus</name>
    <dbReference type="NCBI Taxonomy" id="3113906"/>
    <lineage>
        <taxon>Bacteria</taxon>
        <taxon>Pseudomonadati</taxon>
        <taxon>Bacteroidota</taxon>
        <taxon>Sphingobacteriia</taxon>
        <taxon>Sphingobacteriales</taxon>
        <taxon>Sphingobacteriaceae</taxon>
        <taxon>Pedobacter</taxon>
    </lineage>
</organism>
<dbReference type="Gene3D" id="3.30.1150.10">
    <property type="match status" value="1"/>
</dbReference>
<dbReference type="InterPro" id="IPR037682">
    <property type="entry name" value="TonB_C"/>
</dbReference>
<evidence type="ECO:0000256" key="6">
    <source>
        <dbReference type="ARBA" id="ARBA00022692"/>
    </source>
</evidence>
<comment type="subcellular location">
    <subcellularLocation>
        <location evidence="1">Cell inner membrane</location>
        <topology evidence="1">Single-pass membrane protein</topology>
        <orientation evidence="1">Periplasmic side</orientation>
    </subcellularLocation>
</comment>
<keyword evidence="7" id="KW-0653">Protein transport</keyword>
<proteinExistence type="inferred from homology"/>
<feature type="domain" description="TonB C-terminal" evidence="11">
    <location>
        <begin position="368"/>
        <end position="458"/>
    </location>
</feature>
<dbReference type="PANTHER" id="PTHR33446">
    <property type="entry name" value="PROTEIN TONB-RELATED"/>
    <property type="match status" value="1"/>
</dbReference>